<dbReference type="GO" id="GO:0003677">
    <property type="term" value="F:DNA binding"/>
    <property type="evidence" value="ECO:0007669"/>
    <property type="project" value="InterPro"/>
</dbReference>
<dbReference type="EMBL" id="AP012204">
    <property type="protein sequence ID" value="BAK36182.1"/>
    <property type="molecule type" value="Genomic_DNA"/>
</dbReference>
<organism evidence="2 3">
    <name type="scientific">Microlunatus phosphovorus (strain ATCC 700054 / DSM 10555 / JCM 9379 / NBRC 101784 / NCIMB 13414 / VKM Ac-1990 / NM-1)</name>
    <dbReference type="NCBI Taxonomy" id="1032480"/>
    <lineage>
        <taxon>Bacteria</taxon>
        <taxon>Bacillati</taxon>
        <taxon>Actinomycetota</taxon>
        <taxon>Actinomycetes</taxon>
        <taxon>Propionibacteriales</taxon>
        <taxon>Propionibacteriaceae</taxon>
        <taxon>Microlunatus</taxon>
    </lineage>
</organism>
<dbReference type="PROSITE" id="PS50943">
    <property type="entry name" value="HTH_CROC1"/>
    <property type="match status" value="1"/>
</dbReference>
<reference evidence="2 3" key="1">
    <citation type="submission" date="2011-05" db="EMBL/GenBank/DDBJ databases">
        <title>Whole genome sequence of Microlunatus phosphovorus NM-1.</title>
        <authorList>
            <person name="Hosoyama A."/>
            <person name="Sasaki K."/>
            <person name="Harada T."/>
            <person name="Igarashi R."/>
            <person name="Kawakoshi A."/>
            <person name="Sasagawa M."/>
            <person name="Fukada J."/>
            <person name="Nakamura S."/>
            <person name="Katano Y."/>
            <person name="Hanada S."/>
            <person name="Kamagata Y."/>
            <person name="Nakamura N."/>
            <person name="Yamazaki S."/>
            <person name="Fujita N."/>
        </authorList>
    </citation>
    <scope>NUCLEOTIDE SEQUENCE [LARGE SCALE GENOMIC DNA]</scope>
    <source>
        <strain evidence="3">ATCC 700054 / DSM 10555 / JCM 9379 / NBRC 101784 / NCIMB 13414 / VKM Ac-1990 / NM-1</strain>
    </source>
</reference>
<dbReference type="CDD" id="cd00093">
    <property type="entry name" value="HTH_XRE"/>
    <property type="match status" value="1"/>
</dbReference>
<name>F5XLB6_MICPN</name>
<dbReference type="SUPFAM" id="SSF47413">
    <property type="entry name" value="lambda repressor-like DNA-binding domains"/>
    <property type="match status" value="1"/>
</dbReference>
<evidence type="ECO:0000313" key="2">
    <source>
        <dbReference type="EMBL" id="BAK36182.1"/>
    </source>
</evidence>
<dbReference type="eggNOG" id="COG1396">
    <property type="taxonomic scope" value="Bacteria"/>
</dbReference>
<keyword evidence="3" id="KW-1185">Reference proteome</keyword>
<feature type="domain" description="HTH cro/C1-type" evidence="1">
    <location>
        <begin position="64"/>
        <end position="118"/>
    </location>
</feature>
<dbReference type="InterPro" id="IPR001387">
    <property type="entry name" value="Cro/C1-type_HTH"/>
</dbReference>
<dbReference type="SMART" id="SM00530">
    <property type="entry name" value="HTH_XRE"/>
    <property type="match status" value="1"/>
</dbReference>
<accession>F5XLB6</accession>
<dbReference type="HOGENOM" id="CLU_066192_8_1_11"/>
<dbReference type="KEGG" id="mph:MLP_31680"/>
<sequence>MFGAARSWVVASLQAKRHPDTAGVLIGYGRSMGDVVAFRGRTPKTPTPAVERDPLWRELVGQVLRETRAERGETQRDVADRAGISVQYLSELERGRKEPSSEMLAAVGGALGLPLVEIVRSVGRRLSRSASRPSGPVALAA</sequence>
<dbReference type="Pfam" id="PF01381">
    <property type="entry name" value="HTH_3"/>
    <property type="match status" value="1"/>
</dbReference>
<dbReference type="Proteomes" id="UP000007947">
    <property type="component" value="Chromosome"/>
</dbReference>
<protein>
    <submittedName>
        <fullName evidence="2">Putative Xre family DNA binding protein</fullName>
    </submittedName>
</protein>
<evidence type="ECO:0000259" key="1">
    <source>
        <dbReference type="PROSITE" id="PS50943"/>
    </source>
</evidence>
<dbReference type="InterPro" id="IPR010982">
    <property type="entry name" value="Lambda_DNA-bd_dom_sf"/>
</dbReference>
<dbReference type="AlphaFoldDB" id="F5XLB6"/>
<gene>
    <name evidence="2" type="ordered locus">MLP_31680</name>
</gene>
<dbReference type="Gene3D" id="1.10.260.40">
    <property type="entry name" value="lambda repressor-like DNA-binding domains"/>
    <property type="match status" value="1"/>
</dbReference>
<evidence type="ECO:0000313" key="3">
    <source>
        <dbReference type="Proteomes" id="UP000007947"/>
    </source>
</evidence>
<dbReference type="STRING" id="1032480.MLP_31680"/>
<proteinExistence type="predicted"/>